<protein>
    <submittedName>
        <fullName evidence="4">Uncharacterized protein</fullName>
    </submittedName>
</protein>
<dbReference type="SMART" id="SM00369">
    <property type="entry name" value="LRR_TYP"/>
    <property type="match status" value="7"/>
</dbReference>
<evidence type="ECO:0000313" key="4">
    <source>
        <dbReference type="WBParaSite" id="SMTH1_48010.1"/>
    </source>
</evidence>
<keyword evidence="2" id="KW-0677">Repeat</keyword>
<evidence type="ECO:0000313" key="3">
    <source>
        <dbReference type="Proteomes" id="UP000050791"/>
    </source>
</evidence>
<dbReference type="WBParaSite" id="SMTH1_48010.1">
    <property type="protein sequence ID" value="SMTH1_48010.1"/>
    <property type="gene ID" value="SMTH1_48010"/>
</dbReference>
<dbReference type="Pfam" id="PF13855">
    <property type="entry name" value="LRR_8"/>
    <property type="match status" value="1"/>
</dbReference>
<dbReference type="SMART" id="SM00364">
    <property type="entry name" value="LRR_BAC"/>
    <property type="match status" value="7"/>
</dbReference>
<dbReference type="PROSITE" id="PS51450">
    <property type="entry name" value="LRR"/>
    <property type="match status" value="2"/>
</dbReference>
<dbReference type="PANTHER" id="PTHR48051:SF54">
    <property type="entry name" value="LEUCINE-RICH REPEAT-CONTAINING PROTEIN"/>
    <property type="match status" value="1"/>
</dbReference>
<sequence>MVLFIQIDMKNVDLIVLRAITTQQKRLSLSNKKLYHLPYNIEFLNWLVILDLRSNSLSDLPILPKHLQSINLGHNWFTTIPNSVFELTSLKSISMYSNQLQSIPSTLFERLVNLEYINFNHNYINALNDSISNLAHLKYLSSSHNKLTTLPESMCSMLNKLEYLNLGYNHILTLPFNFGLLQNMKTLLLHKNFLTRLPETFGQLKSLTVLDLAGNNLQLLPSNFTQLKLKEFYAEANPFTRNDLFTSTYKENVLTLKEIVLRKLSRLGFIDIGVSNPWLESIIGSKQWQTAGFCALCKNPFVTWWLESVRFANRKELIISKKFQLNKASPEVLYPLRTLFCSYHCLNSSGNCYGLSVG</sequence>
<dbReference type="Pfam" id="PF00560">
    <property type="entry name" value="LRR_1"/>
    <property type="match status" value="2"/>
</dbReference>
<dbReference type="InterPro" id="IPR032675">
    <property type="entry name" value="LRR_dom_sf"/>
</dbReference>
<reference evidence="4" key="1">
    <citation type="submission" date="2023-11" db="UniProtKB">
        <authorList>
            <consortium name="WormBaseParasite"/>
        </authorList>
    </citation>
    <scope>IDENTIFICATION</scope>
</reference>
<accession>A0AA85BDN8</accession>
<dbReference type="Proteomes" id="UP000050791">
    <property type="component" value="Unassembled WGS sequence"/>
</dbReference>
<dbReference type="Gene3D" id="3.80.10.10">
    <property type="entry name" value="Ribonuclease Inhibitor"/>
    <property type="match status" value="2"/>
</dbReference>
<organism evidence="3 4">
    <name type="scientific">Schistosoma mattheei</name>
    <dbReference type="NCBI Taxonomy" id="31246"/>
    <lineage>
        <taxon>Eukaryota</taxon>
        <taxon>Metazoa</taxon>
        <taxon>Spiralia</taxon>
        <taxon>Lophotrochozoa</taxon>
        <taxon>Platyhelminthes</taxon>
        <taxon>Trematoda</taxon>
        <taxon>Digenea</taxon>
        <taxon>Strigeidida</taxon>
        <taxon>Schistosomatoidea</taxon>
        <taxon>Schistosomatidae</taxon>
        <taxon>Schistosoma</taxon>
    </lineage>
</organism>
<dbReference type="AlphaFoldDB" id="A0AA85BDN8"/>
<dbReference type="InterPro" id="IPR003591">
    <property type="entry name" value="Leu-rich_rpt_typical-subtyp"/>
</dbReference>
<dbReference type="InterPro" id="IPR050216">
    <property type="entry name" value="LRR_domain-containing"/>
</dbReference>
<keyword evidence="1" id="KW-0433">Leucine-rich repeat</keyword>
<proteinExistence type="predicted"/>
<dbReference type="GO" id="GO:0005737">
    <property type="term" value="C:cytoplasm"/>
    <property type="evidence" value="ECO:0007669"/>
    <property type="project" value="TreeGrafter"/>
</dbReference>
<dbReference type="SUPFAM" id="SSF52058">
    <property type="entry name" value="L domain-like"/>
    <property type="match status" value="1"/>
</dbReference>
<evidence type="ECO:0000256" key="2">
    <source>
        <dbReference type="ARBA" id="ARBA00022737"/>
    </source>
</evidence>
<name>A0AA85BDN8_9TREM</name>
<evidence type="ECO:0000256" key="1">
    <source>
        <dbReference type="ARBA" id="ARBA00022614"/>
    </source>
</evidence>
<dbReference type="PANTHER" id="PTHR48051">
    <property type="match status" value="1"/>
</dbReference>
<dbReference type="InterPro" id="IPR001611">
    <property type="entry name" value="Leu-rich_rpt"/>
</dbReference>